<dbReference type="Proteomes" id="UP000297946">
    <property type="component" value="Unassembled WGS sequence"/>
</dbReference>
<dbReference type="InterPro" id="IPR036457">
    <property type="entry name" value="PPM-type-like_dom_sf"/>
</dbReference>
<dbReference type="PANTHER" id="PTHR43156:SF2">
    <property type="entry name" value="STAGE II SPORULATION PROTEIN E"/>
    <property type="match status" value="1"/>
</dbReference>
<sequence length="606" mass="69217">MTDSSQELKRRALVILFGVTILLVPFWSLTYWFYDLYLAAIIPVIYSACGLLTLLYYWWKGESGFSVFMVTCFGLYFILPPILQGALGGYQNASGVILWMFPVVIATFIYQGARSAFYWGSAFMLIVVGSVFSPKLIGNPSGHRLPEQLIDIFYALNIVAIGGIVSMTVYYLITTISRKSNQLTLALGEVTKAKEMQEKDYFLISYLSNPLSQVKEHAGPVKVESLIEQRKKFYYKNQIHEIGGDICISDRITLRGKHYTTFLNGDAMGKSLQGAAGAIIMGSVFRVCLSRAMAKKYQHQYPEQWIKACYLDFQKIFESFDGSMFMSIVFGLVDEERGFLYYINAEHPWTVLYRDGDARYLEDELYIRKLGMPIIDRIIQEGSDSHRIENVFTLKTFLLKPGDSIILGSDGRDDISIKKPETGMQEINGDIELFLKAVRKGKGDLVEIKDFLVNQGDLTDDLSLMRISYNVEGKREEKPIANEKEYVRANGQALRNALERKDFASAAKIAQEQIHHFPENDTMFLIASISNRKINNLELAADLGECYHFRYPNSRSSLMNLTKIYYLAGEHERAKYLLDRLKAIDPEYEPLKKLLQKIRSKNRIYN</sequence>
<dbReference type="Gene3D" id="3.60.40.10">
    <property type="entry name" value="PPM-type phosphatase domain"/>
    <property type="match status" value="1"/>
</dbReference>
<feature type="transmembrane region" description="Helical" evidence="2">
    <location>
        <begin position="12"/>
        <end position="34"/>
    </location>
</feature>
<feature type="transmembrane region" description="Helical" evidence="2">
    <location>
        <begin position="65"/>
        <end position="83"/>
    </location>
</feature>
<reference evidence="5" key="1">
    <citation type="submission" date="2018-10" db="EMBL/GenBank/DDBJ databases">
        <authorList>
            <person name="Vincent A.T."/>
            <person name="Schiettekatte O."/>
            <person name="Bourhy P."/>
            <person name="Veyrier F.J."/>
            <person name="Picardeau M."/>
        </authorList>
    </citation>
    <scope>NUCLEOTIDE SEQUENCE</scope>
    <source>
        <strain evidence="5">201702690</strain>
    </source>
</reference>
<feature type="domain" description="PPM-type phosphatase" evidence="3">
    <location>
        <begin position="258"/>
        <end position="468"/>
    </location>
</feature>
<dbReference type="AlphaFoldDB" id="A0A5F1ZZ41"/>
<organism evidence="4 7">
    <name type="scientific">Leptospira langatensis</name>
    <dbReference type="NCBI Taxonomy" id="2484983"/>
    <lineage>
        <taxon>Bacteria</taxon>
        <taxon>Pseudomonadati</taxon>
        <taxon>Spirochaetota</taxon>
        <taxon>Spirochaetia</taxon>
        <taxon>Leptospirales</taxon>
        <taxon>Leptospiraceae</taxon>
        <taxon>Leptospira</taxon>
    </lineage>
</organism>
<dbReference type="OrthoDB" id="340305at2"/>
<dbReference type="GO" id="GO:0016791">
    <property type="term" value="F:phosphatase activity"/>
    <property type="evidence" value="ECO:0007669"/>
    <property type="project" value="TreeGrafter"/>
</dbReference>
<proteinExistence type="predicted"/>
<evidence type="ECO:0000313" key="6">
    <source>
        <dbReference type="Proteomes" id="UP000297273"/>
    </source>
</evidence>
<comment type="caution">
    <text evidence="4">The sequence shown here is derived from an EMBL/GenBank/DDBJ whole genome shotgun (WGS) entry which is preliminary data.</text>
</comment>
<dbReference type="InterPro" id="IPR011990">
    <property type="entry name" value="TPR-like_helical_dom_sf"/>
</dbReference>
<dbReference type="Pfam" id="PF07228">
    <property type="entry name" value="SpoIIE"/>
    <property type="match status" value="1"/>
</dbReference>
<feature type="transmembrane region" description="Helical" evidence="2">
    <location>
        <begin position="89"/>
        <end position="109"/>
    </location>
</feature>
<feature type="transmembrane region" description="Helical" evidence="2">
    <location>
        <begin position="152"/>
        <end position="173"/>
    </location>
</feature>
<evidence type="ECO:0000259" key="3">
    <source>
        <dbReference type="Pfam" id="PF07228"/>
    </source>
</evidence>
<dbReference type="Proteomes" id="UP000297273">
    <property type="component" value="Unassembled WGS sequence"/>
</dbReference>
<evidence type="ECO:0000313" key="7">
    <source>
        <dbReference type="Proteomes" id="UP000297946"/>
    </source>
</evidence>
<evidence type="ECO:0000256" key="2">
    <source>
        <dbReference type="SAM" id="Phobius"/>
    </source>
</evidence>
<keyword evidence="2" id="KW-1133">Transmembrane helix</keyword>
<feature type="transmembrane region" description="Helical" evidence="2">
    <location>
        <begin position="40"/>
        <end position="58"/>
    </location>
</feature>
<keyword evidence="2" id="KW-0812">Transmembrane</keyword>
<keyword evidence="6" id="KW-1185">Reference proteome</keyword>
<dbReference type="InterPro" id="IPR001932">
    <property type="entry name" value="PPM-type_phosphatase-like_dom"/>
</dbReference>
<reference evidence="4 7" key="2">
    <citation type="journal article" date="2019" name="PLoS Negl. Trop. Dis.">
        <title>Revisiting the worldwide diversity of Leptospira species in the environment.</title>
        <authorList>
            <person name="Vincent A.T."/>
            <person name="Schiettekatte O."/>
            <person name="Bourhy P."/>
            <person name="Veyrier F.J."/>
            <person name="Picardeau M."/>
        </authorList>
    </citation>
    <scope>NUCLEOTIDE SEQUENCE [LARGE SCALE GENOMIC DNA]</scope>
    <source>
        <strain evidence="5">201702690</strain>
        <strain evidence="4 7">SSW18</strain>
    </source>
</reference>
<accession>A0A5F1ZZ41</accession>
<keyword evidence="2" id="KW-0472">Membrane</keyword>
<dbReference type="SUPFAM" id="SSF48452">
    <property type="entry name" value="TPR-like"/>
    <property type="match status" value="1"/>
</dbReference>
<dbReference type="RefSeq" id="WP_135642161.1">
    <property type="nucleotide sequence ID" value="NZ_RQER01000011.1"/>
</dbReference>
<dbReference type="InterPro" id="IPR052016">
    <property type="entry name" value="Bact_Sigma-Reg"/>
</dbReference>
<dbReference type="PANTHER" id="PTHR43156">
    <property type="entry name" value="STAGE II SPORULATION PROTEIN E-RELATED"/>
    <property type="match status" value="1"/>
</dbReference>
<keyword evidence="1" id="KW-0378">Hydrolase</keyword>
<feature type="transmembrane region" description="Helical" evidence="2">
    <location>
        <begin position="116"/>
        <end position="132"/>
    </location>
</feature>
<name>A0A5F1ZZ41_9LEPT</name>
<dbReference type="EMBL" id="RQGC01000001">
    <property type="protein sequence ID" value="TGL43267.1"/>
    <property type="molecule type" value="Genomic_DNA"/>
</dbReference>
<protein>
    <recommendedName>
        <fullName evidence="3">PPM-type phosphatase domain-containing protein</fullName>
    </recommendedName>
</protein>
<evidence type="ECO:0000313" key="4">
    <source>
        <dbReference type="EMBL" id="TGJ98353.1"/>
    </source>
</evidence>
<dbReference type="EMBL" id="RQER01000011">
    <property type="protein sequence ID" value="TGJ98353.1"/>
    <property type="molecule type" value="Genomic_DNA"/>
</dbReference>
<evidence type="ECO:0000313" key="5">
    <source>
        <dbReference type="EMBL" id="TGL43267.1"/>
    </source>
</evidence>
<evidence type="ECO:0000256" key="1">
    <source>
        <dbReference type="ARBA" id="ARBA00022801"/>
    </source>
</evidence>
<gene>
    <name evidence="4" type="ORF">EHO57_17240</name>
    <name evidence="5" type="ORF">EHQ53_01100</name>
</gene>